<keyword evidence="4" id="KW-1185">Reference proteome</keyword>
<dbReference type="EMBL" id="JAKNCT010000008">
    <property type="protein sequence ID" value="MCG5031332.1"/>
    <property type="molecule type" value="Genomic_DNA"/>
</dbReference>
<keyword evidence="2" id="KW-0472">Membrane</keyword>
<evidence type="ECO:0000256" key="2">
    <source>
        <dbReference type="SAM" id="Phobius"/>
    </source>
</evidence>
<keyword evidence="2" id="KW-1133">Transmembrane helix</keyword>
<reference evidence="3 4" key="1">
    <citation type="submission" date="2022-02" db="EMBL/GenBank/DDBJ databases">
        <title>Mesosutterella porci, a novel member of the family Sutterellaceae from pig feces.</title>
        <authorList>
            <person name="Wylensek D."/>
            <person name="Clavel T."/>
        </authorList>
    </citation>
    <scope>NUCLEOTIDE SEQUENCE [LARGE SCALE GENOMIC DNA]</scope>
    <source>
        <strain evidence="4">oilRF-744-wt-GAM-9</strain>
    </source>
</reference>
<evidence type="ECO:0000313" key="4">
    <source>
        <dbReference type="Proteomes" id="UP001297600"/>
    </source>
</evidence>
<dbReference type="Proteomes" id="UP001297600">
    <property type="component" value="Unassembled WGS sequence"/>
</dbReference>
<evidence type="ECO:0000313" key="3">
    <source>
        <dbReference type="EMBL" id="MCG5031332.1"/>
    </source>
</evidence>
<feature type="transmembrane region" description="Helical" evidence="2">
    <location>
        <begin position="300"/>
        <end position="318"/>
    </location>
</feature>
<evidence type="ECO:0000256" key="1">
    <source>
        <dbReference type="SAM" id="MobiDB-lite"/>
    </source>
</evidence>
<feature type="region of interest" description="Disordered" evidence="1">
    <location>
        <begin position="346"/>
        <end position="393"/>
    </location>
</feature>
<accession>A0ABS9MRS4</accession>
<dbReference type="InterPro" id="IPR021296">
    <property type="entry name" value="DUF2868"/>
</dbReference>
<feature type="compositionally biased region" description="Low complexity" evidence="1">
    <location>
        <begin position="350"/>
        <end position="362"/>
    </location>
</feature>
<organism evidence="3 4">
    <name type="scientific">Mesosutterella porci</name>
    <dbReference type="NCBI Taxonomy" id="2915351"/>
    <lineage>
        <taxon>Bacteria</taxon>
        <taxon>Pseudomonadati</taxon>
        <taxon>Pseudomonadota</taxon>
        <taxon>Betaproteobacteria</taxon>
        <taxon>Burkholderiales</taxon>
        <taxon>Sutterellaceae</taxon>
        <taxon>Mesosutterella</taxon>
    </lineage>
</organism>
<comment type="caution">
    <text evidence="3">The sequence shown here is derived from an EMBL/GenBank/DDBJ whole genome shotgun (WGS) entry which is preliminary data.</text>
</comment>
<feature type="transmembrane region" description="Helical" evidence="2">
    <location>
        <begin position="205"/>
        <end position="226"/>
    </location>
</feature>
<proteinExistence type="predicted"/>
<keyword evidence="2" id="KW-0812">Transmembrane</keyword>
<gene>
    <name evidence="3" type="ORF">MAF45_07750</name>
</gene>
<name>A0ABS9MRS4_9BURK</name>
<sequence>MAFFSGKIPGRLKYPIETARTVCLVKAVETSEAGKKYWSQEEASQVTRDLLSETSRSTPPARFIEERAQLAYSRMAKKSYALRTMRFGGSPALGYLISAAIILCAYLIGAFSERFFSSGSEVNLFSPVYAALCLWSLFIYALMIIYGALSLARRRHMELPLRTLPARLTSGLVAPRLISSGLRRAFLAVWAPACLRLAQFRIARVFHWAFLALTAGVASSLIVRGLSGTYVIGWELPLFDSAPDRVCELFGRLWGWIPQALNLPPLPDVEGVAAMRLDRIAAAPEAASQIAPASAWMPRLFLLALVLIVIPRLLLIAWDSAALRLLKRRVAIPVDDYFRALLEPREEPAGEAAASEPAPESAVSGGNGAVQADQTSPAAAPKEEAPAKQEGGS</sequence>
<feature type="transmembrane region" description="Helical" evidence="2">
    <location>
        <begin position="87"/>
        <end position="108"/>
    </location>
</feature>
<dbReference type="Pfam" id="PF11067">
    <property type="entry name" value="DUF2868"/>
    <property type="match status" value="1"/>
</dbReference>
<feature type="transmembrane region" description="Helical" evidence="2">
    <location>
        <begin position="128"/>
        <end position="152"/>
    </location>
</feature>
<protein>
    <submittedName>
        <fullName evidence="3">DUF2868 domain-containing protein</fullName>
    </submittedName>
</protein>
<dbReference type="RefSeq" id="WP_237979063.1">
    <property type="nucleotide sequence ID" value="NZ_JAKNCT010000008.1"/>
</dbReference>